<dbReference type="InterPro" id="IPR019775">
    <property type="entry name" value="WD40_repeat_CS"/>
</dbReference>
<dbReference type="InterPro" id="IPR036322">
    <property type="entry name" value="WD40_repeat_dom_sf"/>
</dbReference>
<evidence type="ECO:0000256" key="15">
    <source>
        <dbReference type="ARBA" id="ARBA00023152"/>
    </source>
</evidence>
<feature type="repeat" description="WD" evidence="17">
    <location>
        <begin position="222"/>
        <end position="263"/>
    </location>
</feature>
<evidence type="ECO:0000259" key="21">
    <source>
        <dbReference type="Pfam" id="PF02887"/>
    </source>
</evidence>
<dbReference type="Gene3D" id="3.20.20.60">
    <property type="entry name" value="Phosphoenolpyruvate-binding domains"/>
    <property type="match status" value="1"/>
</dbReference>
<dbReference type="SMART" id="SM00320">
    <property type="entry name" value="WD40"/>
    <property type="match status" value="5"/>
</dbReference>
<evidence type="ECO:0000256" key="5">
    <source>
        <dbReference type="ARBA" id="ARBA00012142"/>
    </source>
</evidence>
<sequence length="993" mass="106349">MESVEDALKYLAKQFESANVARVQWQDEKKQFQAQLHELEAQKKIQDDYAKELVLQVKMLEYALQQERGRYMAIIPVPKDKATNRVERANTSPFNSPRNAGGGGGGGGKEQTVFRKGSSNLSSSSSNASLKHSETKGESEVSRGGGGRNEISRNDVSVTRSKEGETFISRPRVNSKADKILPPPSASPATSSVAAPVKGPPPVEVTTKVNGSFRACKMKLKLSGHLDGVRAICFHPTDPLLVSGSEDCTVKIWNLASKNTEVEPVATLRLHTESVLAVAAIKPEHSSGLGFRNGLVATGSKDGTIGLIAFPEITDKPYYKFLVHRMEAHRDAIWGLYAHPYTNLLFSASADACVRVWGISAEPTLKCTLGASVRQHPSGLGHNIDGVLVPTCVSAVPTNAATVIAGYTSCTVRTAQGQCVASVVAHQDAVSSLALDASGLYVASGGHDGSLRFWSVAERTCVHEQSAHRPKYAEAVHSVAHHATRGFVATGGADSVIKSQILDRDFTRHRERKTKIICAIGPSCWSVDMLGKLLDAGMNVARFNFSHGDHTVHGTALANLRAAVAQREHCHCAVLLDTKGPEIRTGALKHHRPIHLIAGQTLTITTDGDFEGDTSRIGCNYPHLATSVAPGSRILCDDGTLQLDVTACRSNEVDVKVLNSHVLEERKSMSLPGAKIRIPGITDKDKHDLVHFALPYAVDIVSGSFVRSAANVRAIRACLGDAGKHIRIHAKIESLEALENLDEILAEADGIHVSRGDLGMELQPEQVFLAQKLIIRKANIAGKPMLQSMTKCPTPTSAECSDVANAVLDGTDAVMLSAETAKGEFPVQAVATMSRICIEAEGSLNYSRLYAKTRDATPRPVSVCEAASSSGVEMALDVQAKLIVSLTDSGSSTLKIAKYRPEAFVVAVTASAHVARQGISVLRAMTGGTDDLILKAIEFAKSKGWIDDGDMVVVLHGLTEDARTSVVKIIQAHAHGYSLPLHQKGPNAVSRLQ</sequence>
<evidence type="ECO:0000259" key="22">
    <source>
        <dbReference type="Pfam" id="PF08232"/>
    </source>
</evidence>
<dbReference type="Pfam" id="PF02887">
    <property type="entry name" value="PK_C"/>
    <property type="match status" value="1"/>
</dbReference>
<dbReference type="InterPro" id="IPR015943">
    <property type="entry name" value="WD40/YVTN_repeat-like_dom_sf"/>
</dbReference>
<dbReference type="VEuPathDB" id="FungiDB:H257_07361"/>
<comment type="pathway">
    <text evidence="2 18">Carbohydrate degradation; glycolysis; pyruvate from D-glyceraldehyde 3-phosphate: step 5/5.</text>
</comment>
<keyword evidence="12" id="KW-0067">ATP-binding</keyword>
<keyword evidence="8" id="KW-0479">Metal-binding</keyword>
<dbReference type="Pfam" id="PF08232">
    <property type="entry name" value="Striatin"/>
    <property type="match status" value="1"/>
</dbReference>
<comment type="cofactor">
    <cofactor evidence="1">
        <name>K(+)</name>
        <dbReference type="ChEBI" id="CHEBI:29103"/>
    </cofactor>
</comment>
<evidence type="ECO:0000256" key="19">
    <source>
        <dbReference type="SAM" id="MobiDB-lite"/>
    </source>
</evidence>
<dbReference type="Gene3D" id="1.20.5.300">
    <property type="match status" value="1"/>
</dbReference>
<keyword evidence="15 18" id="KW-0324">Glycolysis</keyword>
<dbReference type="Pfam" id="PF00224">
    <property type="entry name" value="PK"/>
    <property type="match status" value="1"/>
</dbReference>
<evidence type="ECO:0000256" key="14">
    <source>
        <dbReference type="ARBA" id="ARBA00022860"/>
    </source>
</evidence>
<comment type="similarity">
    <text evidence="3 18">Belongs to the pyruvate kinase family.</text>
</comment>
<dbReference type="EMBL" id="QUTD01002519">
    <property type="protein sequence ID" value="RHY75759.1"/>
    <property type="molecule type" value="Genomic_DNA"/>
</dbReference>
<dbReference type="FunFam" id="2.40.33.10:FF:000001">
    <property type="entry name" value="Pyruvate kinase"/>
    <property type="match status" value="1"/>
</dbReference>
<feature type="repeat" description="WD" evidence="17">
    <location>
        <begin position="326"/>
        <end position="367"/>
    </location>
</feature>
<dbReference type="SUPFAM" id="SSF50800">
    <property type="entry name" value="PK beta-barrel domain-like"/>
    <property type="match status" value="1"/>
</dbReference>
<evidence type="ECO:0000259" key="20">
    <source>
        <dbReference type="Pfam" id="PF00224"/>
    </source>
</evidence>
<evidence type="ECO:0000256" key="8">
    <source>
        <dbReference type="ARBA" id="ARBA00022723"/>
    </source>
</evidence>
<dbReference type="GO" id="GO:0004743">
    <property type="term" value="F:pyruvate kinase activity"/>
    <property type="evidence" value="ECO:0007669"/>
    <property type="project" value="UniProtKB-EC"/>
</dbReference>
<gene>
    <name evidence="23" type="ORF">DYB30_005426</name>
</gene>
<feature type="domain" description="Striatin N-terminal" evidence="22">
    <location>
        <begin position="7"/>
        <end position="90"/>
    </location>
</feature>
<feature type="compositionally biased region" description="Gly residues" evidence="19">
    <location>
        <begin position="100"/>
        <end position="109"/>
    </location>
</feature>
<dbReference type="PROSITE" id="PS50082">
    <property type="entry name" value="WD_REPEATS_2"/>
    <property type="match status" value="3"/>
</dbReference>
<dbReference type="InterPro" id="IPR040442">
    <property type="entry name" value="Pyrv_kinase-like_dom_sf"/>
</dbReference>
<dbReference type="PROSITE" id="PS00678">
    <property type="entry name" value="WD_REPEATS_1"/>
    <property type="match status" value="1"/>
</dbReference>
<evidence type="ECO:0000256" key="4">
    <source>
        <dbReference type="ARBA" id="ARBA00009616"/>
    </source>
</evidence>
<dbReference type="GO" id="GO:0005516">
    <property type="term" value="F:calmodulin binding"/>
    <property type="evidence" value="ECO:0007669"/>
    <property type="project" value="UniProtKB-KW"/>
</dbReference>
<feature type="repeat" description="WD" evidence="17">
    <location>
        <begin position="423"/>
        <end position="464"/>
    </location>
</feature>
<organism evidence="23 24">
    <name type="scientific">Aphanomyces astaci</name>
    <name type="common">Crayfish plague agent</name>
    <dbReference type="NCBI Taxonomy" id="112090"/>
    <lineage>
        <taxon>Eukaryota</taxon>
        <taxon>Sar</taxon>
        <taxon>Stramenopiles</taxon>
        <taxon>Oomycota</taxon>
        <taxon>Saprolegniomycetes</taxon>
        <taxon>Saprolegniales</taxon>
        <taxon>Verrucalvaceae</taxon>
        <taxon>Aphanomyces</taxon>
    </lineage>
</organism>
<dbReference type="InterPro" id="IPR001680">
    <property type="entry name" value="WD40_rpt"/>
</dbReference>
<name>A0A397E3J9_APHAT</name>
<evidence type="ECO:0000256" key="16">
    <source>
        <dbReference type="ARBA" id="ARBA00023317"/>
    </source>
</evidence>
<dbReference type="AlphaFoldDB" id="A0A397E3J9"/>
<dbReference type="SUPFAM" id="SSF52935">
    <property type="entry name" value="PK C-terminal domain-like"/>
    <property type="match status" value="1"/>
</dbReference>
<dbReference type="InterPro" id="IPR015806">
    <property type="entry name" value="Pyrv_Knase_insert_dom_sf"/>
</dbReference>
<dbReference type="InterPro" id="IPR001697">
    <property type="entry name" value="Pyr_Knase"/>
</dbReference>
<dbReference type="InterPro" id="IPR013258">
    <property type="entry name" value="Striatin_N"/>
</dbReference>
<dbReference type="GO" id="GO:0005524">
    <property type="term" value="F:ATP binding"/>
    <property type="evidence" value="ECO:0007669"/>
    <property type="project" value="UniProtKB-KW"/>
</dbReference>
<comment type="similarity">
    <text evidence="4">Belongs to the WD repeat striatin family.</text>
</comment>
<keyword evidence="11 18" id="KW-0418">Kinase</keyword>
<keyword evidence="7 18" id="KW-0808">Transferase</keyword>
<feature type="compositionally biased region" description="Low complexity" evidence="19">
    <location>
        <begin position="187"/>
        <end position="197"/>
    </location>
</feature>
<reference evidence="23 24" key="1">
    <citation type="submission" date="2018-08" db="EMBL/GenBank/DDBJ databases">
        <title>Aphanomyces genome sequencing and annotation.</title>
        <authorList>
            <person name="Minardi D."/>
            <person name="Oidtmann B."/>
            <person name="Van Der Giezen M."/>
            <person name="Studholme D.J."/>
        </authorList>
    </citation>
    <scope>NUCLEOTIDE SEQUENCE [LARGE SCALE GENOMIC DNA]</scope>
    <source>
        <strain evidence="23 24">D2</strain>
    </source>
</reference>
<evidence type="ECO:0000256" key="2">
    <source>
        <dbReference type="ARBA" id="ARBA00004997"/>
    </source>
</evidence>
<dbReference type="VEuPathDB" id="FungiDB:H257_07360"/>
<dbReference type="InterPro" id="IPR015813">
    <property type="entry name" value="Pyrv/PenolPyrv_kinase-like_dom"/>
</dbReference>
<dbReference type="GO" id="GO:0016301">
    <property type="term" value="F:kinase activity"/>
    <property type="evidence" value="ECO:0007669"/>
    <property type="project" value="UniProtKB-KW"/>
</dbReference>
<feature type="compositionally biased region" description="Low complexity" evidence="19">
    <location>
        <begin position="118"/>
        <end position="130"/>
    </location>
</feature>
<dbReference type="Pfam" id="PF00400">
    <property type="entry name" value="WD40"/>
    <property type="match status" value="4"/>
</dbReference>
<proteinExistence type="inferred from homology"/>
<dbReference type="InterPro" id="IPR015795">
    <property type="entry name" value="Pyrv_Knase_C"/>
</dbReference>
<dbReference type="PANTHER" id="PTHR11817">
    <property type="entry name" value="PYRUVATE KINASE"/>
    <property type="match status" value="1"/>
</dbReference>
<evidence type="ECO:0000256" key="7">
    <source>
        <dbReference type="ARBA" id="ARBA00022679"/>
    </source>
</evidence>
<dbReference type="InterPro" id="IPR036918">
    <property type="entry name" value="Pyrv_Knase_C_sf"/>
</dbReference>
<evidence type="ECO:0000256" key="12">
    <source>
        <dbReference type="ARBA" id="ARBA00022840"/>
    </source>
</evidence>
<dbReference type="Gene3D" id="2.40.33.10">
    <property type="entry name" value="PK beta-barrel domain-like"/>
    <property type="match status" value="1"/>
</dbReference>
<keyword evidence="16" id="KW-0670">Pyruvate</keyword>
<dbReference type="PRINTS" id="PR00320">
    <property type="entry name" value="GPROTEINBRPT"/>
</dbReference>
<dbReference type="Gene3D" id="3.40.1380.20">
    <property type="entry name" value="Pyruvate kinase, C-terminal domain"/>
    <property type="match status" value="1"/>
</dbReference>
<evidence type="ECO:0000256" key="3">
    <source>
        <dbReference type="ARBA" id="ARBA00008663"/>
    </source>
</evidence>
<dbReference type="GO" id="GO:0030955">
    <property type="term" value="F:potassium ion binding"/>
    <property type="evidence" value="ECO:0007669"/>
    <property type="project" value="InterPro"/>
</dbReference>
<evidence type="ECO:0000256" key="17">
    <source>
        <dbReference type="PROSITE-ProRule" id="PRU00221"/>
    </source>
</evidence>
<dbReference type="GO" id="GO:0000287">
    <property type="term" value="F:magnesium ion binding"/>
    <property type="evidence" value="ECO:0007669"/>
    <property type="project" value="InterPro"/>
</dbReference>
<evidence type="ECO:0000256" key="6">
    <source>
        <dbReference type="ARBA" id="ARBA00022574"/>
    </source>
</evidence>
<keyword evidence="13 18" id="KW-0460">Magnesium</keyword>
<feature type="domain" description="Pyruvate kinase C-terminal" evidence="21">
    <location>
        <begin position="865"/>
        <end position="970"/>
    </location>
</feature>
<dbReference type="Proteomes" id="UP000266643">
    <property type="component" value="Unassembled WGS sequence"/>
</dbReference>
<keyword evidence="9" id="KW-0677">Repeat</keyword>
<protein>
    <recommendedName>
        <fullName evidence="5 18">Pyruvate kinase</fullName>
        <ecNumber evidence="5 18">2.7.1.40</ecNumber>
    </recommendedName>
</protein>
<comment type="caution">
    <text evidence="23">The sequence shown here is derived from an EMBL/GenBank/DDBJ whole genome shotgun (WGS) entry which is preliminary data.</text>
</comment>
<evidence type="ECO:0000256" key="13">
    <source>
        <dbReference type="ARBA" id="ARBA00022842"/>
    </source>
</evidence>
<keyword evidence="10" id="KW-0547">Nucleotide-binding</keyword>
<keyword evidence="14" id="KW-0112">Calmodulin-binding</keyword>
<dbReference type="EC" id="2.7.1.40" evidence="5 18"/>
<evidence type="ECO:0000256" key="11">
    <source>
        <dbReference type="ARBA" id="ARBA00022777"/>
    </source>
</evidence>
<dbReference type="InterPro" id="IPR020472">
    <property type="entry name" value="WD40_PAC1"/>
</dbReference>
<dbReference type="PRINTS" id="PR01050">
    <property type="entry name" value="PYRUVTKNASE"/>
</dbReference>
<evidence type="ECO:0000256" key="9">
    <source>
        <dbReference type="ARBA" id="ARBA00022737"/>
    </source>
</evidence>
<feature type="compositionally biased region" description="Basic and acidic residues" evidence="19">
    <location>
        <begin position="131"/>
        <end position="141"/>
    </location>
</feature>
<evidence type="ECO:0000313" key="23">
    <source>
        <dbReference type="EMBL" id="RHY75759.1"/>
    </source>
</evidence>
<feature type="compositionally biased region" description="Polar residues" evidence="19">
    <location>
        <begin position="89"/>
        <end position="98"/>
    </location>
</feature>
<evidence type="ECO:0000256" key="10">
    <source>
        <dbReference type="ARBA" id="ARBA00022741"/>
    </source>
</evidence>
<accession>A0A397E3J9</accession>
<dbReference type="PROSITE" id="PS50294">
    <property type="entry name" value="WD_REPEATS_REGION"/>
    <property type="match status" value="3"/>
</dbReference>
<dbReference type="CDD" id="cd00200">
    <property type="entry name" value="WD40"/>
    <property type="match status" value="1"/>
</dbReference>
<feature type="domain" description="Pyruvate kinase barrel" evidence="20">
    <location>
        <begin position="512"/>
        <end position="830"/>
    </location>
</feature>
<dbReference type="SUPFAM" id="SSF51621">
    <property type="entry name" value="Phosphoenolpyruvate/pyruvate domain"/>
    <property type="match status" value="1"/>
</dbReference>
<dbReference type="InterPro" id="IPR015793">
    <property type="entry name" value="Pyrv_Knase_brl"/>
</dbReference>
<dbReference type="Gene3D" id="2.130.10.10">
    <property type="entry name" value="YVTN repeat-like/Quinoprotein amine dehydrogenase"/>
    <property type="match status" value="2"/>
</dbReference>
<dbReference type="InterPro" id="IPR011037">
    <property type="entry name" value="Pyrv_Knase-like_insert_dom_sf"/>
</dbReference>
<feature type="region of interest" description="Disordered" evidence="19">
    <location>
        <begin position="89"/>
        <end position="202"/>
    </location>
</feature>
<dbReference type="UniPathway" id="UPA00109">
    <property type="reaction ID" value="UER00188"/>
</dbReference>
<dbReference type="SUPFAM" id="SSF50978">
    <property type="entry name" value="WD40 repeat-like"/>
    <property type="match status" value="1"/>
</dbReference>
<keyword evidence="6 17" id="KW-0853">WD repeat</keyword>
<evidence type="ECO:0000256" key="1">
    <source>
        <dbReference type="ARBA" id="ARBA00001958"/>
    </source>
</evidence>
<evidence type="ECO:0000313" key="24">
    <source>
        <dbReference type="Proteomes" id="UP000266643"/>
    </source>
</evidence>
<evidence type="ECO:0000256" key="18">
    <source>
        <dbReference type="RuleBase" id="RU000504"/>
    </source>
</evidence>
<dbReference type="NCBIfam" id="TIGR01064">
    <property type="entry name" value="pyruv_kin"/>
    <property type="match status" value="1"/>
</dbReference>
<comment type="catalytic activity">
    <reaction evidence="18">
        <text>pyruvate + ATP = phosphoenolpyruvate + ADP + H(+)</text>
        <dbReference type="Rhea" id="RHEA:18157"/>
        <dbReference type="ChEBI" id="CHEBI:15361"/>
        <dbReference type="ChEBI" id="CHEBI:15378"/>
        <dbReference type="ChEBI" id="CHEBI:30616"/>
        <dbReference type="ChEBI" id="CHEBI:58702"/>
        <dbReference type="ChEBI" id="CHEBI:456216"/>
        <dbReference type="EC" id="2.7.1.40"/>
    </reaction>
</comment>